<protein>
    <submittedName>
        <fullName evidence="2">DUF6346 domain-containing protein</fullName>
    </submittedName>
</protein>
<dbReference type="Proteomes" id="UP001240150">
    <property type="component" value="Chromosome"/>
</dbReference>
<name>A0ABY8WGJ0_9ACTN</name>
<proteinExistence type="predicted"/>
<evidence type="ECO:0000313" key="2">
    <source>
        <dbReference type="EMBL" id="WIM96979.1"/>
    </source>
</evidence>
<feature type="transmembrane region" description="Helical" evidence="1">
    <location>
        <begin position="161"/>
        <end position="185"/>
    </location>
</feature>
<organism evidence="2 3">
    <name type="scientific">Actinoplanes oblitus</name>
    <dbReference type="NCBI Taxonomy" id="3040509"/>
    <lineage>
        <taxon>Bacteria</taxon>
        <taxon>Bacillati</taxon>
        <taxon>Actinomycetota</taxon>
        <taxon>Actinomycetes</taxon>
        <taxon>Micromonosporales</taxon>
        <taxon>Micromonosporaceae</taxon>
        <taxon>Actinoplanes</taxon>
    </lineage>
</organism>
<keyword evidence="1" id="KW-0812">Transmembrane</keyword>
<gene>
    <name evidence="2" type="ORF">ACTOB_000461</name>
</gene>
<evidence type="ECO:0000313" key="3">
    <source>
        <dbReference type="Proteomes" id="UP001240150"/>
    </source>
</evidence>
<accession>A0ABY8WGJ0</accession>
<dbReference type="EMBL" id="CP126980">
    <property type="protein sequence ID" value="WIM96979.1"/>
    <property type="molecule type" value="Genomic_DNA"/>
</dbReference>
<dbReference type="RefSeq" id="WP_284918314.1">
    <property type="nucleotide sequence ID" value="NZ_CP126980.1"/>
</dbReference>
<reference evidence="2 3" key="1">
    <citation type="submission" date="2023-06" db="EMBL/GenBank/DDBJ databases">
        <authorList>
            <person name="Yushchuk O."/>
            <person name="Binda E."/>
            <person name="Ruckert-Reed C."/>
            <person name="Fedorenko V."/>
            <person name="Kalinowski J."/>
            <person name="Marinelli F."/>
        </authorList>
    </citation>
    <scope>NUCLEOTIDE SEQUENCE [LARGE SCALE GENOMIC DNA]</scope>
    <source>
        <strain evidence="2 3">NRRL 3884</strain>
    </source>
</reference>
<dbReference type="InterPro" id="IPR045927">
    <property type="entry name" value="DUF6346"/>
</dbReference>
<keyword evidence="3" id="KW-1185">Reference proteome</keyword>
<dbReference type="Pfam" id="PF19873">
    <property type="entry name" value="DUF6346"/>
    <property type="match status" value="1"/>
</dbReference>
<evidence type="ECO:0000256" key="1">
    <source>
        <dbReference type="SAM" id="Phobius"/>
    </source>
</evidence>
<sequence length="198" mass="21810">MTDENRAAYRKRRMAEILAEAEANRARSRAARKAAEAVEYGPLAWLRTVLLALGLLAVSFLLIATAMTVSRFTGADFADADRTGVATVERCERRGPVSLSGFGYYNVCTVSIGWSGRSSVKIDKPGFFTDEKPGDTFTIGENPGSRGRVGYSRAEVPDRGWVTFIGVVIFGAGLIPVLFVVALVWEGMRRLFRRRQRP</sequence>
<feature type="transmembrane region" description="Helical" evidence="1">
    <location>
        <begin position="49"/>
        <end position="69"/>
    </location>
</feature>
<keyword evidence="1" id="KW-0472">Membrane</keyword>
<keyword evidence="1" id="KW-1133">Transmembrane helix</keyword>